<evidence type="ECO:0000313" key="8">
    <source>
        <dbReference type="Proteomes" id="UP000189580"/>
    </source>
</evidence>
<gene>
    <name evidence="7" type="primary">MRPL27</name>
    <name evidence="7" type="ORF">AWJ20_1070</name>
</gene>
<sequence>MKPTQINFLLRPWQTYRNGEIFYGMLKTGNKRWSLTTKQGNKTFYKGTGSSGVGRWTTRGRYIVNWEKVRTYVVPSGIDTTQLKPLVCATAPKVKHTFRGYQGPMDGKLYVQKVKDFIKYGVEESPESARNENFIERG</sequence>
<keyword evidence="8" id="KW-1185">Reference proteome</keyword>
<dbReference type="Pfam" id="PF09809">
    <property type="entry name" value="MRP-L27"/>
    <property type="match status" value="1"/>
</dbReference>
<dbReference type="PANTHER" id="PTHR21338:SF0">
    <property type="entry name" value="LARGE RIBOSOMAL SUBUNIT PROTEIN ML41"/>
    <property type="match status" value="1"/>
</dbReference>
<evidence type="ECO:0000256" key="6">
    <source>
        <dbReference type="ARBA" id="ARBA00023274"/>
    </source>
</evidence>
<dbReference type="GO" id="GO:0006412">
    <property type="term" value="P:translation"/>
    <property type="evidence" value="ECO:0007669"/>
    <property type="project" value="TreeGrafter"/>
</dbReference>
<name>A0A161HLA3_9ASCO</name>
<dbReference type="PANTHER" id="PTHR21338">
    <property type="entry name" value="MITOCHONDRIAL RIBOSOMAL PROTEIN L41"/>
    <property type="match status" value="1"/>
</dbReference>
<dbReference type="GeneID" id="30032832"/>
<dbReference type="Proteomes" id="UP000189580">
    <property type="component" value="Chromosome a"/>
</dbReference>
<evidence type="ECO:0000256" key="3">
    <source>
        <dbReference type="ARBA" id="ARBA00022946"/>
    </source>
</evidence>
<protein>
    <submittedName>
        <fullName evidence="7">Mitochondrial 54S ribosomal protein YmL27</fullName>
    </submittedName>
</protein>
<dbReference type="GO" id="GO:0003735">
    <property type="term" value="F:structural constituent of ribosome"/>
    <property type="evidence" value="ECO:0007669"/>
    <property type="project" value="EnsemblFungi"/>
</dbReference>
<keyword evidence="6" id="KW-0687">Ribonucleoprotein</keyword>
<keyword evidence="5" id="KW-0496">Mitochondrion</keyword>
<comment type="subcellular location">
    <subcellularLocation>
        <location evidence="1">Mitochondrion</location>
    </subcellularLocation>
</comment>
<organism evidence="7 8">
    <name type="scientific">Sugiyamaella lignohabitans</name>
    <dbReference type="NCBI Taxonomy" id="796027"/>
    <lineage>
        <taxon>Eukaryota</taxon>
        <taxon>Fungi</taxon>
        <taxon>Dikarya</taxon>
        <taxon>Ascomycota</taxon>
        <taxon>Saccharomycotina</taxon>
        <taxon>Dipodascomycetes</taxon>
        <taxon>Dipodascales</taxon>
        <taxon>Trichomonascaceae</taxon>
        <taxon>Sugiyamaella</taxon>
    </lineage>
</organism>
<dbReference type="AlphaFoldDB" id="A0A161HLA3"/>
<dbReference type="OrthoDB" id="408933at2759"/>
<accession>A0A161HLA3</accession>
<dbReference type="RefSeq" id="XP_018735275.1">
    <property type="nucleotide sequence ID" value="XM_018877921.1"/>
</dbReference>
<evidence type="ECO:0000256" key="5">
    <source>
        <dbReference type="ARBA" id="ARBA00023128"/>
    </source>
</evidence>
<evidence type="ECO:0000256" key="2">
    <source>
        <dbReference type="ARBA" id="ARBA00010152"/>
    </source>
</evidence>
<dbReference type="EMBL" id="CP014501">
    <property type="protein sequence ID" value="ANB12798.1"/>
    <property type="molecule type" value="Genomic_DNA"/>
</dbReference>
<dbReference type="GO" id="GO:0005762">
    <property type="term" value="C:mitochondrial large ribosomal subunit"/>
    <property type="evidence" value="ECO:0007669"/>
    <property type="project" value="EnsemblFungi"/>
</dbReference>
<evidence type="ECO:0000313" key="7">
    <source>
        <dbReference type="EMBL" id="ANB12798.1"/>
    </source>
</evidence>
<evidence type="ECO:0000256" key="4">
    <source>
        <dbReference type="ARBA" id="ARBA00022980"/>
    </source>
</evidence>
<dbReference type="InterPro" id="IPR019189">
    <property type="entry name" value="Ribosomal_mL41"/>
</dbReference>
<reference evidence="7 8" key="1">
    <citation type="submission" date="2016-02" db="EMBL/GenBank/DDBJ databases">
        <title>Complete genome sequence and transcriptome regulation of the pentose utilising yeast Sugiyamaella lignohabitans.</title>
        <authorList>
            <person name="Bellasio M."/>
            <person name="Peymann A."/>
            <person name="Valli M."/>
            <person name="Sipitzky M."/>
            <person name="Graf A."/>
            <person name="Sauer M."/>
            <person name="Marx H."/>
            <person name="Mattanovich D."/>
        </authorList>
    </citation>
    <scope>NUCLEOTIDE SEQUENCE [LARGE SCALE GENOMIC DNA]</scope>
    <source>
        <strain evidence="7 8">CBS 10342</strain>
    </source>
</reference>
<evidence type="ECO:0000256" key="1">
    <source>
        <dbReference type="ARBA" id="ARBA00004173"/>
    </source>
</evidence>
<keyword evidence="4 7" id="KW-0689">Ribosomal protein</keyword>
<proteinExistence type="inferred from homology"/>
<dbReference type="KEGG" id="slb:AWJ20_1070"/>
<comment type="similarity">
    <text evidence="2">Belongs to the mitochondrion-specific ribosomal protein mL41 family.</text>
</comment>
<keyword evidence="3" id="KW-0809">Transit peptide</keyword>